<dbReference type="EMBL" id="CP073346">
    <property type="protein sequence ID" value="UTW09839.1"/>
    <property type="molecule type" value="Genomic_DNA"/>
</dbReference>
<feature type="domain" description="GGDEF" evidence="5">
    <location>
        <begin position="265"/>
        <end position="398"/>
    </location>
</feature>
<dbReference type="RefSeq" id="WP_255840617.1">
    <property type="nucleotide sequence ID" value="NZ_CP073346.1"/>
</dbReference>
<dbReference type="PANTHER" id="PTHR44757">
    <property type="entry name" value="DIGUANYLATE CYCLASE DGCP"/>
    <property type="match status" value="1"/>
</dbReference>
<dbReference type="SUPFAM" id="SSF52172">
    <property type="entry name" value="CheY-like"/>
    <property type="match status" value="1"/>
</dbReference>
<dbReference type="CDD" id="cd01948">
    <property type="entry name" value="EAL"/>
    <property type="match status" value="1"/>
</dbReference>
<feature type="transmembrane region" description="Helical" evidence="2">
    <location>
        <begin position="21"/>
        <end position="40"/>
    </location>
</feature>
<feature type="domain" description="Response regulatory" evidence="3">
    <location>
        <begin position="680"/>
        <end position="795"/>
    </location>
</feature>
<keyword evidence="7" id="KW-1185">Reference proteome</keyword>
<dbReference type="Gene3D" id="3.30.70.270">
    <property type="match status" value="1"/>
</dbReference>
<evidence type="ECO:0000256" key="1">
    <source>
        <dbReference type="PROSITE-ProRule" id="PRU00169"/>
    </source>
</evidence>
<dbReference type="Pfam" id="PF00072">
    <property type="entry name" value="Response_reg"/>
    <property type="match status" value="1"/>
</dbReference>
<dbReference type="InterPro" id="IPR029787">
    <property type="entry name" value="Nucleotide_cyclase"/>
</dbReference>
<dbReference type="CDD" id="cd17569">
    <property type="entry name" value="REC_HupR-like"/>
    <property type="match status" value="1"/>
</dbReference>
<dbReference type="InterPro" id="IPR043128">
    <property type="entry name" value="Rev_trsase/Diguanyl_cyclase"/>
</dbReference>
<keyword evidence="2" id="KW-0812">Transmembrane</keyword>
<organism evidence="6 7">
    <name type="scientific">Pseudomonas benzenivorans</name>
    <dbReference type="NCBI Taxonomy" id="556533"/>
    <lineage>
        <taxon>Bacteria</taxon>
        <taxon>Pseudomonadati</taxon>
        <taxon>Pseudomonadota</taxon>
        <taxon>Gammaproteobacteria</taxon>
        <taxon>Pseudomonadales</taxon>
        <taxon>Pseudomonadaceae</taxon>
        <taxon>Pseudomonas</taxon>
    </lineage>
</organism>
<dbReference type="InterPro" id="IPR035919">
    <property type="entry name" value="EAL_sf"/>
</dbReference>
<gene>
    <name evidence="6" type="ORF">KDW96_03295</name>
</gene>
<keyword evidence="1" id="KW-0597">Phosphoprotein</keyword>
<evidence type="ECO:0000313" key="7">
    <source>
        <dbReference type="Proteomes" id="UP001059672"/>
    </source>
</evidence>
<dbReference type="PROSITE" id="PS50883">
    <property type="entry name" value="EAL"/>
    <property type="match status" value="1"/>
</dbReference>
<accession>A0ABY5HCY1</accession>
<dbReference type="NCBIfam" id="TIGR00254">
    <property type="entry name" value="GGDEF"/>
    <property type="match status" value="1"/>
</dbReference>
<name>A0ABY5HCY1_9PSED</name>
<feature type="transmembrane region" description="Helical" evidence="2">
    <location>
        <begin position="193"/>
        <end position="212"/>
    </location>
</feature>
<feature type="domain" description="EAL" evidence="4">
    <location>
        <begin position="407"/>
        <end position="661"/>
    </location>
</feature>
<dbReference type="CDD" id="cd01949">
    <property type="entry name" value="GGDEF"/>
    <property type="match status" value="1"/>
</dbReference>
<dbReference type="PROSITE" id="PS50887">
    <property type="entry name" value="GGDEF"/>
    <property type="match status" value="1"/>
</dbReference>
<sequence>MLSLAQLGDERHKPNWWRRPSSLQLLLALMIFTASLYFAYRNIEQTHNLAALRMGQQIHTLFKTSEEVSSLSRSLRRYVLKDPVDKTTLEQVQLSFELLVSRYQLFREGEANRPLLQNEHVQQAVEALGDALDAIEPLLAGLKADPYDKRYGQIQGLLMPLQEQFFALGKEITLSADVRSEQLIKQYSDTHSIWAIAAPVISGLLLLILFFLQLRRSARLNQSLRAKSHKLAHLASHDALTALPNRALLSDRLSQASRNAQFANKGFAVMFVDLDGFKPINDSMGHAFGDLVLVEVAHRLTQQMRPDDTLARLGGDEFIIILPNLDQPEDAVALAERVIGTTSRPFKIGSYEIHITASLGISLSGPGASSPELLIQQADLAMRQAKKQGRNNYQWYTQDLEQKVDERVNLRIQLQRAIENEAFTLNYQPQFDRQNGRVVGYEALLRWQHAELGFISPLQFIPVAENTGQIVPLSEWVLKTACRDARLLLDQGYKGTLMAVNISGTHFQRSNFVERLRVILEQAQLPPEALELEITESVLLDNPDKAIETMQALKRLGVSLAIDDFGTGFSSLSYLKRLPIDRVKIDRSFVQDIISDQNDAAIAKGIISMAHHLKLKVIAEGVENEAQFAFLKKNHCNEFQGYYFAKPMPLAQLEDFVSQRQTPKEPVEALGNAQKIPEQTLLLLDDEENVLRALTRLLRREGYQILTASNAQDAFALLAKHDVQVILSDQRMPEMSGTEFLSRVKELYPETIRIILSGYTDLKSVTDAVNRGSIYKFLTRPWDDGQLRAIIAQAFQHHRLATSAVDENGRVDEGDGIASIG</sequence>
<evidence type="ECO:0000259" key="4">
    <source>
        <dbReference type="PROSITE" id="PS50883"/>
    </source>
</evidence>
<dbReference type="SUPFAM" id="SSF55073">
    <property type="entry name" value="Nucleotide cyclase"/>
    <property type="match status" value="1"/>
</dbReference>
<dbReference type="InterPro" id="IPR011006">
    <property type="entry name" value="CheY-like_superfamily"/>
</dbReference>
<dbReference type="InterPro" id="IPR001633">
    <property type="entry name" value="EAL_dom"/>
</dbReference>
<dbReference type="SMART" id="SM00052">
    <property type="entry name" value="EAL"/>
    <property type="match status" value="1"/>
</dbReference>
<dbReference type="PANTHER" id="PTHR44757:SF2">
    <property type="entry name" value="BIOFILM ARCHITECTURE MAINTENANCE PROTEIN MBAA"/>
    <property type="match status" value="1"/>
</dbReference>
<feature type="modified residue" description="4-aspartylphosphate" evidence="1">
    <location>
        <position position="729"/>
    </location>
</feature>
<keyword evidence="2" id="KW-1133">Transmembrane helix</keyword>
<dbReference type="Gene3D" id="3.20.20.450">
    <property type="entry name" value="EAL domain"/>
    <property type="match status" value="1"/>
</dbReference>
<evidence type="ECO:0000259" key="3">
    <source>
        <dbReference type="PROSITE" id="PS50110"/>
    </source>
</evidence>
<keyword evidence="2" id="KW-0472">Membrane</keyword>
<evidence type="ECO:0000313" key="6">
    <source>
        <dbReference type="EMBL" id="UTW09839.1"/>
    </source>
</evidence>
<dbReference type="InterPro" id="IPR000160">
    <property type="entry name" value="GGDEF_dom"/>
</dbReference>
<dbReference type="SMART" id="SM00267">
    <property type="entry name" value="GGDEF"/>
    <property type="match status" value="1"/>
</dbReference>
<dbReference type="SUPFAM" id="SSF141868">
    <property type="entry name" value="EAL domain-like"/>
    <property type="match status" value="1"/>
</dbReference>
<dbReference type="InterPro" id="IPR001789">
    <property type="entry name" value="Sig_transdc_resp-reg_receiver"/>
</dbReference>
<dbReference type="SMART" id="SM00448">
    <property type="entry name" value="REC"/>
    <property type="match status" value="1"/>
</dbReference>
<dbReference type="Proteomes" id="UP001059672">
    <property type="component" value="Chromosome"/>
</dbReference>
<dbReference type="Gene3D" id="3.40.50.2300">
    <property type="match status" value="1"/>
</dbReference>
<proteinExistence type="predicted"/>
<dbReference type="Pfam" id="PF00563">
    <property type="entry name" value="EAL"/>
    <property type="match status" value="1"/>
</dbReference>
<evidence type="ECO:0000259" key="5">
    <source>
        <dbReference type="PROSITE" id="PS50887"/>
    </source>
</evidence>
<dbReference type="InterPro" id="IPR052155">
    <property type="entry name" value="Biofilm_reg_signaling"/>
</dbReference>
<evidence type="ECO:0000256" key="2">
    <source>
        <dbReference type="SAM" id="Phobius"/>
    </source>
</evidence>
<dbReference type="Pfam" id="PF00990">
    <property type="entry name" value="GGDEF"/>
    <property type="match status" value="1"/>
</dbReference>
<protein>
    <submittedName>
        <fullName evidence="6">EAL domain-containing protein</fullName>
    </submittedName>
</protein>
<dbReference type="PROSITE" id="PS50110">
    <property type="entry name" value="RESPONSE_REGULATORY"/>
    <property type="match status" value="1"/>
</dbReference>
<reference evidence="6" key="1">
    <citation type="submission" date="2021-04" db="EMBL/GenBank/DDBJ databases">
        <title>Oceanospirillales bacteria with DddD are important DMSP degraders in coastal seawater.</title>
        <authorList>
            <person name="Liu J."/>
        </authorList>
    </citation>
    <scope>NUCLEOTIDE SEQUENCE</scope>
    <source>
        <strain evidence="6">D13-4</strain>
    </source>
</reference>